<evidence type="ECO:0000313" key="2">
    <source>
        <dbReference type="EMBL" id="PPK61821.1"/>
    </source>
</evidence>
<gene>
    <name evidence="2" type="ORF">B0F89_10757</name>
</gene>
<protein>
    <recommendedName>
        <fullName evidence="4">TnsE C-terminal domain-containing protein</fullName>
    </recommendedName>
</protein>
<feature type="region of interest" description="Disordered" evidence="1">
    <location>
        <begin position="296"/>
        <end position="333"/>
    </location>
</feature>
<dbReference type="EMBL" id="PTIW01000007">
    <property type="protein sequence ID" value="PPK61821.1"/>
    <property type="molecule type" value="Genomic_DNA"/>
</dbReference>
<sequence length="562" mass="65583">MPTSTRNLTLDFMQTEKGQFSSFKLNAILGLKYNHENKYSHNFLVQFQNIKTNFVETVEVSPELLRYRFKLGNTYKEGMLVSKGENEYEKYLEINTQKMKVQEPIYKVLSKEAIIEILGDNDFNAFKYGGNFCYIHEEEDERYIIPSSVVALYYYFRSSSMKEAIYKGNPFILHDSLNSNLMDKTDAILVLESHASKLDGPFIYRFLTSETAQKGFIDFSRYISAFKNKKDMDKKTTGLIPIKALFPTRETFNIKIRYIEIKNASIDKKTYLVNEIKNDDSTLDFEKLTVLKKKKRDTGVDPEDESGLHIKRRKPKKRRKNVNTKTPSSIYGTNKIREIENTQNLSLEGKDITYGSLEEENSNVSLSIEKEEKGNVSVTFSKGENSGDETAQQSKLETEDNNKEKMPKPPTFDIFVESIEFIEDSNLVSEFLFNNKPKEVPANFTKNKKLTTICSIHNRPKQYVTCSFEYNDINVVLIEVESEHNDFATWVISSKNEIIEDEITEVLKMRYSELNVLDTIKERYNDLNTLKFFTYRHAQINDENEHEEVLERWLLRLFNKIK</sequence>
<feature type="compositionally biased region" description="Basic residues" evidence="1">
    <location>
        <begin position="309"/>
        <end position="322"/>
    </location>
</feature>
<feature type="compositionally biased region" description="Polar residues" evidence="1">
    <location>
        <begin position="376"/>
        <end position="395"/>
    </location>
</feature>
<comment type="caution">
    <text evidence="2">The sequence shown here is derived from an EMBL/GenBank/DDBJ whole genome shotgun (WGS) entry which is preliminary data.</text>
</comment>
<feature type="compositionally biased region" description="Polar residues" evidence="1">
    <location>
        <begin position="323"/>
        <end position="332"/>
    </location>
</feature>
<reference evidence="2 3" key="1">
    <citation type="submission" date="2018-02" db="EMBL/GenBank/DDBJ databases">
        <title>Subsurface microbial communities from deep shales in Ohio and West Virginia, USA.</title>
        <authorList>
            <person name="Wrighton K."/>
        </authorList>
    </citation>
    <scope>NUCLEOTIDE SEQUENCE [LARGE SCALE GENOMIC DNA]</scope>
    <source>
        <strain evidence="2 3">MARC-MIP3H16</strain>
    </source>
</reference>
<dbReference type="AlphaFoldDB" id="A0AB36ZXK5"/>
<name>A0AB36ZXK5_9BACT</name>
<dbReference type="RefSeq" id="WP_104411990.1">
    <property type="nucleotide sequence ID" value="NZ_PTIW01000007.1"/>
</dbReference>
<accession>A0AB36ZXK5</accession>
<evidence type="ECO:0008006" key="4">
    <source>
        <dbReference type="Google" id="ProtNLM"/>
    </source>
</evidence>
<dbReference type="Proteomes" id="UP000239861">
    <property type="component" value="Unassembled WGS sequence"/>
</dbReference>
<feature type="compositionally biased region" description="Basic and acidic residues" evidence="1">
    <location>
        <begin position="396"/>
        <end position="407"/>
    </location>
</feature>
<proteinExistence type="predicted"/>
<evidence type="ECO:0000313" key="3">
    <source>
        <dbReference type="Proteomes" id="UP000239861"/>
    </source>
</evidence>
<feature type="region of interest" description="Disordered" evidence="1">
    <location>
        <begin position="376"/>
        <end position="409"/>
    </location>
</feature>
<evidence type="ECO:0000256" key="1">
    <source>
        <dbReference type="SAM" id="MobiDB-lite"/>
    </source>
</evidence>
<organism evidence="2 3">
    <name type="scientific">Malaciobacter marinus</name>
    <dbReference type="NCBI Taxonomy" id="505249"/>
    <lineage>
        <taxon>Bacteria</taxon>
        <taxon>Pseudomonadati</taxon>
        <taxon>Campylobacterota</taxon>
        <taxon>Epsilonproteobacteria</taxon>
        <taxon>Campylobacterales</taxon>
        <taxon>Arcobacteraceae</taxon>
        <taxon>Malaciobacter</taxon>
    </lineage>
</organism>